<feature type="domain" description="ExoI SH3-like" evidence="16">
    <location>
        <begin position="194"/>
        <end position="349"/>
    </location>
</feature>
<dbReference type="SUPFAM" id="SSF53098">
    <property type="entry name" value="Ribonuclease H-like"/>
    <property type="match status" value="1"/>
</dbReference>
<dbReference type="STRING" id="487184.SAMN05216421_0604"/>
<evidence type="ECO:0000256" key="7">
    <source>
        <dbReference type="ARBA" id="ARBA00022801"/>
    </source>
</evidence>
<evidence type="ECO:0000313" key="18">
    <source>
        <dbReference type="EMBL" id="SDR93818.1"/>
    </source>
</evidence>
<evidence type="ECO:0000256" key="4">
    <source>
        <dbReference type="ARBA" id="ARBA00022722"/>
    </source>
</evidence>
<keyword evidence="5 15" id="KW-0479">Metal-binding</keyword>
<dbReference type="Pfam" id="PF26016">
    <property type="entry name" value="ExoI_C"/>
    <property type="match status" value="1"/>
</dbReference>
<dbReference type="FunFam" id="3.30.420.10:FF:000033">
    <property type="entry name" value="Exodeoxyribonuclease I"/>
    <property type="match status" value="1"/>
</dbReference>
<dbReference type="CDD" id="cd06138">
    <property type="entry name" value="ExoI_N"/>
    <property type="match status" value="1"/>
</dbReference>
<keyword evidence="9 15" id="KW-0460">Magnesium</keyword>
<dbReference type="Gene3D" id="3.30.1520.20">
    <property type="entry name" value="Exonuclease ExoI, domain 2"/>
    <property type="match status" value="1"/>
</dbReference>
<organism evidence="18 19">
    <name type="scientific">Halopseudomonas xinjiangensis</name>
    <dbReference type="NCBI Taxonomy" id="487184"/>
    <lineage>
        <taxon>Bacteria</taxon>
        <taxon>Pseudomonadati</taxon>
        <taxon>Pseudomonadota</taxon>
        <taxon>Gammaproteobacteria</taxon>
        <taxon>Pseudomonadales</taxon>
        <taxon>Pseudomonadaceae</taxon>
        <taxon>Halopseudomonas</taxon>
    </lineage>
</organism>
<feature type="domain" description="ExoI C-terminal" evidence="17">
    <location>
        <begin position="355"/>
        <end position="475"/>
    </location>
</feature>
<dbReference type="GO" id="GO:0046872">
    <property type="term" value="F:metal ion binding"/>
    <property type="evidence" value="ECO:0007669"/>
    <property type="project" value="UniProtKB-KW"/>
</dbReference>
<dbReference type="Gene3D" id="1.20.1280.70">
    <property type="entry name" value="Exonuclease ExoI, domain 3"/>
    <property type="match status" value="1"/>
</dbReference>
<dbReference type="GO" id="GO:0006281">
    <property type="term" value="P:DNA repair"/>
    <property type="evidence" value="ECO:0007669"/>
    <property type="project" value="UniProtKB-KW"/>
</dbReference>
<dbReference type="PROSITE" id="PS51784">
    <property type="entry name" value="EXOI_SH3"/>
    <property type="match status" value="1"/>
</dbReference>
<comment type="subunit">
    <text evidence="12">Monomer. Interacts with ssb (via C-terminus); this interaction stimulates the exonuclease activity by recruiting the enzyme to its substrate.</text>
</comment>
<comment type="catalytic activity">
    <reaction evidence="1 13">
        <text>Exonucleolytic cleavage in the 3'- to 5'-direction to yield nucleoside 5'-phosphates.</text>
        <dbReference type="EC" id="3.1.11.1"/>
    </reaction>
</comment>
<name>A0A1H1N4L7_9GAMM</name>
<dbReference type="RefSeq" id="WP_093391755.1">
    <property type="nucleotide sequence ID" value="NZ_LT629736.1"/>
</dbReference>
<evidence type="ECO:0000256" key="12">
    <source>
        <dbReference type="ARBA" id="ARBA00046792"/>
    </source>
</evidence>
<protein>
    <recommendedName>
        <fullName evidence="3 13">Exodeoxyribonuclease I</fullName>
        <ecNumber evidence="2 13">3.1.11.1</ecNumber>
    </recommendedName>
</protein>
<evidence type="ECO:0000313" key="19">
    <source>
        <dbReference type="Proteomes" id="UP000243207"/>
    </source>
</evidence>
<feature type="binding site" evidence="15">
    <location>
        <position position="11"/>
    </location>
    <ligand>
        <name>Mg(2+)</name>
        <dbReference type="ChEBI" id="CHEBI:18420"/>
        <label>2</label>
    </ligand>
</feature>
<evidence type="ECO:0000256" key="14">
    <source>
        <dbReference type="PIRSR" id="PIRSR000977-1"/>
    </source>
</evidence>
<feature type="binding site" evidence="15">
    <location>
        <position position="9"/>
    </location>
    <ligand>
        <name>Mg(2+)</name>
        <dbReference type="ChEBI" id="CHEBI:18420"/>
        <label>1</label>
    </ligand>
</feature>
<dbReference type="GO" id="GO:0008310">
    <property type="term" value="F:single-stranded DNA 3'-5' DNA exonuclease activity"/>
    <property type="evidence" value="ECO:0007669"/>
    <property type="project" value="UniProtKB-EC"/>
</dbReference>
<evidence type="ECO:0000256" key="2">
    <source>
        <dbReference type="ARBA" id="ARBA00012108"/>
    </source>
</evidence>
<keyword evidence="6 13" id="KW-0227">DNA damage</keyword>
<evidence type="ECO:0000256" key="15">
    <source>
        <dbReference type="PIRSR" id="PIRSR000977-2"/>
    </source>
</evidence>
<keyword evidence="19" id="KW-1185">Reference proteome</keyword>
<dbReference type="Proteomes" id="UP000243207">
    <property type="component" value="Chromosome I"/>
</dbReference>
<dbReference type="InterPro" id="IPR023607">
    <property type="entry name" value="Exodeoxyribonuclease_I"/>
</dbReference>
<dbReference type="EMBL" id="LT629736">
    <property type="protein sequence ID" value="SDR93818.1"/>
    <property type="molecule type" value="Genomic_DNA"/>
</dbReference>
<evidence type="ECO:0000256" key="9">
    <source>
        <dbReference type="ARBA" id="ARBA00022842"/>
    </source>
</evidence>
<accession>A0A1H1N4L7</accession>
<comment type="cofactor">
    <cofactor evidence="15">
        <name>Mg(2+)</name>
        <dbReference type="ChEBI" id="CHEBI:18420"/>
    </cofactor>
    <text evidence="15">Binds 2 Mg(2+) ions per monomer.</text>
</comment>
<dbReference type="GO" id="GO:0003677">
    <property type="term" value="F:DNA binding"/>
    <property type="evidence" value="ECO:0007669"/>
    <property type="project" value="UniProtKB-KW"/>
</dbReference>
<proteinExistence type="predicted"/>
<dbReference type="PROSITE" id="PS51785">
    <property type="entry name" value="EXOI_C"/>
    <property type="match status" value="1"/>
</dbReference>
<dbReference type="NCBIfam" id="NF008746">
    <property type="entry name" value="PRK11779.1"/>
    <property type="match status" value="1"/>
</dbReference>
<reference evidence="19" key="1">
    <citation type="submission" date="2016-10" db="EMBL/GenBank/DDBJ databases">
        <authorList>
            <person name="Varghese N."/>
            <person name="Submissions S."/>
        </authorList>
    </citation>
    <scope>NUCLEOTIDE SEQUENCE [LARGE SCALE GENOMIC DNA]</scope>
    <source>
        <strain evidence="19">NRRL B-51270</strain>
    </source>
</reference>
<keyword evidence="10" id="KW-0238">DNA-binding</keyword>
<dbReference type="OrthoDB" id="9763470at2"/>
<gene>
    <name evidence="18" type="ORF">SAMN05216421_0604</name>
</gene>
<dbReference type="EC" id="3.1.11.1" evidence="2 13"/>
<evidence type="ECO:0000256" key="10">
    <source>
        <dbReference type="ARBA" id="ARBA00023125"/>
    </source>
</evidence>
<dbReference type="PIRSF" id="PIRSF000977">
    <property type="entry name" value="Exodeoxyribonuclease_I"/>
    <property type="match status" value="1"/>
</dbReference>
<dbReference type="InterPro" id="IPR012337">
    <property type="entry name" value="RNaseH-like_sf"/>
</dbReference>
<evidence type="ECO:0000256" key="13">
    <source>
        <dbReference type="PIRNR" id="PIRNR000977"/>
    </source>
</evidence>
<evidence type="ECO:0000259" key="16">
    <source>
        <dbReference type="PROSITE" id="PS51784"/>
    </source>
</evidence>
<dbReference type="AlphaFoldDB" id="A0A1H1N4L7"/>
<evidence type="ECO:0000256" key="8">
    <source>
        <dbReference type="ARBA" id="ARBA00022839"/>
    </source>
</evidence>
<keyword evidence="4 13" id="KW-0540">Nuclease</keyword>
<feature type="binding site" evidence="14">
    <location>
        <position position="11"/>
    </location>
    <ligand>
        <name>substrate</name>
    </ligand>
</feature>
<dbReference type="FunFam" id="3.30.1520.20:FF:000001">
    <property type="entry name" value="Exodeoxyribonuclease I"/>
    <property type="match status" value="1"/>
</dbReference>
<evidence type="ECO:0000256" key="3">
    <source>
        <dbReference type="ARBA" id="ARBA00019900"/>
    </source>
</evidence>
<dbReference type="InterPro" id="IPR013520">
    <property type="entry name" value="Ribonucl_H"/>
</dbReference>
<dbReference type="InterPro" id="IPR058561">
    <property type="entry name" value="Exonuc_1_C"/>
</dbReference>
<dbReference type="Gene3D" id="1.10.287.1240">
    <property type="match status" value="1"/>
</dbReference>
<evidence type="ECO:0000256" key="11">
    <source>
        <dbReference type="ARBA" id="ARBA00023204"/>
    </source>
</evidence>
<dbReference type="InterPro" id="IPR036397">
    <property type="entry name" value="RNaseH_sf"/>
</dbReference>
<keyword evidence="8 13" id="KW-0269">Exonuclease</keyword>
<keyword evidence="7 13" id="KW-0378">Hydrolase</keyword>
<evidence type="ECO:0000259" key="17">
    <source>
        <dbReference type="PROSITE" id="PS51785"/>
    </source>
</evidence>
<dbReference type="Gene3D" id="3.30.420.10">
    <property type="entry name" value="Ribonuclease H-like superfamily/Ribonuclease H"/>
    <property type="match status" value="1"/>
</dbReference>
<sequence length="490" mass="55933">MDKSIFWYDFESTGIDPRCDRPLQVAGVRTNEQLEEIGEPLCIDCRLAEDTLPAPMACLVTGIDPQRVMRGLPEAEFIRRLHDEMAAAGTCTVGYNNLRFDDEMTRFSLYRNFYNPYAREWQGGNSRWDLLDALRTAHALRPDGINWPQQDGFTSLRLELLTEANGIAHGQAHDALADVRATIAMARLLRQAQPRLYEYLYALRSKQKVCELIDLQSVRPLVHVSGRFGRERHGLAVVLPLGWHPTNRNALIVWDLACDPALLIDLSADEIRSRLYTRREELPEGHERPGLKLVHINKCPVLADTKVLREEDVKRLDLDMPSLFTRAEQLASWRALGQPHLRAIFEADAERSRESSNDCDTQLYEGFVSDADNRLLPAIREAEGRLLTAQHWPLRDQRLADLLFRYRARNFPESLGSAEREQWQVFCRERLEGKRPGAPITLSEFYQEVARLSPTLGDAQRQLLEDWKNYAGGLAAKLGIDVTETVTEAH</sequence>
<dbReference type="Pfam" id="PF08411">
    <property type="entry name" value="ExoI_SH3"/>
    <property type="match status" value="1"/>
</dbReference>
<keyword evidence="11 13" id="KW-0234">DNA repair</keyword>
<feature type="binding site" evidence="14">
    <location>
        <position position="157"/>
    </location>
    <ligand>
        <name>substrate</name>
    </ligand>
</feature>
<dbReference type="Pfam" id="PF00929">
    <property type="entry name" value="RNase_T"/>
    <property type="match status" value="1"/>
</dbReference>
<evidence type="ECO:0000256" key="1">
    <source>
        <dbReference type="ARBA" id="ARBA00000563"/>
    </source>
</evidence>
<evidence type="ECO:0000256" key="6">
    <source>
        <dbReference type="ARBA" id="ARBA00022763"/>
    </source>
</evidence>
<dbReference type="InterPro" id="IPR013620">
    <property type="entry name" value="Exonuc_1_SH3"/>
</dbReference>
<evidence type="ECO:0000256" key="5">
    <source>
        <dbReference type="ARBA" id="ARBA00022723"/>
    </source>
</evidence>
<feature type="binding site" evidence="15">
    <location>
        <position position="178"/>
    </location>
    <ligand>
        <name>Mg(2+)</name>
        <dbReference type="ChEBI" id="CHEBI:18420"/>
        <label>2</label>
    </ligand>
</feature>
<dbReference type="InterPro" id="IPR038649">
    <property type="entry name" value="EXOI_SH3_sf"/>
</dbReference>
<dbReference type="InterPro" id="IPR034747">
    <property type="entry name" value="EXOI_SH3"/>
</dbReference>